<dbReference type="RefSeq" id="WP_049889994.1">
    <property type="nucleotide sequence ID" value="NZ_CP031305.1"/>
</dbReference>
<dbReference type="KEGG" id="nbg:DV706_00520"/>
<keyword evidence="1" id="KW-0472">Membrane</keyword>
<evidence type="ECO:0000313" key="3">
    <source>
        <dbReference type="EMBL" id="QCC56211.1"/>
    </source>
</evidence>
<geneLocation type="plasmid" evidence="3">
    <name>unnamed1</name>
</geneLocation>
<dbReference type="EMBL" id="CP031305">
    <property type="protein sequence ID" value="QCC53096.1"/>
    <property type="molecule type" value="Genomic_DNA"/>
</dbReference>
<accession>A0A4D6HIT1</accession>
<dbReference type="AlphaFoldDB" id="A0A4D6HIT1"/>
<feature type="transmembrane region" description="Helical" evidence="1">
    <location>
        <begin position="31"/>
        <end position="50"/>
    </location>
</feature>
<keyword evidence="3" id="KW-0614">Plasmid</keyword>
<dbReference type="EMBL" id="CP031306">
    <property type="protein sequence ID" value="QCC56211.1"/>
    <property type="molecule type" value="Genomic_DNA"/>
</dbReference>
<evidence type="ECO:0000313" key="2">
    <source>
        <dbReference type="EMBL" id="QCC53096.1"/>
    </source>
</evidence>
<proteinExistence type="predicted"/>
<keyword evidence="1" id="KW-1133">Transmembrane helix</keyword>
<sequence>MGDSRPLPRWEAAWEALNPPQNPTQYALTSWFGYVKLVGILPGSLLAVWATHVISVRLSSNAHTRLESSIRSSLS</sequence>
<evidence type="ECO:0000256" key="1">
    <source>
        <dbReference type="SAM" id="Phobius"/>
    </source>
</evidence>
<gene>
    <name evidence="2" type="ORF">DV706_00520</name>
    <name evidence="3" type="ORF">DV706_16750</name>
</gene>
<evidence type="ECO:0000313" key="4">
    <source>
        <dbReference type="Proteomes" id="UP000296822"/>
    </source>
</evidence>
<keyword evidence="1" id="KW-0812">Transmembrane</keyword>
<protein>
    <submittedName>
        <fullName evidence="2">Uncharacterized protein</fullName>
    </submittedName>
</protein>
<dbReference type="Proteomes" id="UP000296822">
    <property type="component" value="Plasmid unnamed1"/>
</dbReference>
<dbReference type="Proteomes" id="UP000296822">
    <property type="component" value="Chromosome"/>
</dbReference>
<dbReference type="KEGG" id="nbg:DV706_16750"/>
<organism evidence="2 4">
    <name type="scientific">Natronorubrum bangense</name>
    <dbReference type="NCBI Taxonomy" id="61858"/>
    <lineage>
        <taxon>Archaea</taxon>
        <taxon>Methanobacteriati</taxon>
        <taxon>Methanobacteriota</taxon>
        <taxon>Stenosarchaea group</taxon>
        <taxon>Halobacteria</taxon>
        <taxon>Halobacteriales</taxon>
        <taxon>Natrialbaceae</taxon>
        <taxon>Natronorubrum</taxon>
    </lineage>
</organism>
<name>A0A4D6HIT1_9EURY</name>
<dbReference type="GeneID" id="39852924"/>
<reference evidence="2 4" key="1">
    <citation type="journal article" date="2019" name="Nat. Commun.">
        <title>A new type of DNA phosphorothioation-based antiviral system in archaea.</title>
        <authorList>
            <person name="Xiong L."/>
            <person name="Liu S."/>
            <person name="Chen S."/>
            <person name="Xiao Y."/>
            <person name="Zhu B."/>
            <person name="Gao Y."/>
            <person name="Zhang Y."/>
            <person name="Chen B."/>
            <person name="Luo J."/>
            <person name="Deng Z."/>
            <person name="Chen X."/>
            <person name="Wang L."/>
            <person name="Chen S."/>
        </authorList>
    </citation>
    <scope>NUCLEOTIDE SEQUENCE [LARGE SCALE GENOMIC DNA]</scope>
    <source>
        <strain evidence="2 4">JCM 10635</strain>
        <plasmid evidence="3 4">unnamed1</plasmid>
    </source>
</reference>